<dbReference type="AlphaFoldDB" id="A8NB19"/>
<accession>A8NB19</accession>
<keyword evidence="3" id="KW-1185">Reference proteome</keyword>
<evidence type="ECO:0000313" key="3">
    <source>
        <dbReference type="Proteomes" id="UP000001861"/>
    </source>
</evidence>
<comment type="caution">
    <text evidence="2">The sequence shown here is derived from an EMBL/GenBank/DDBJ whole genome shotgun (WGS) entry which is preliminary data.</text>
</comment>
<feature type="compositionally biased region" description="Polar residues" evidence="1">
    <location>
        <begin position="198"/>
        <end position="209"/>
    </location>
</feature>
<organism evidence="2 3">
    <name type="scientific">Coprinopsis cinerea (strain Okayama-7 / 130 / ATCC MYA-4618 / FGSC 9003)</name>
    <name type="common">Inky cap fungus</name>
    <name type="synonym">Hormographiella aspergillata</name>
    <dbReference type="NCBI Taxonomy" id="240176"/>
    <lineage>
        <taxon>Eukaryota</taxon>
        <taxon>Fungi</taxon>
        <taxon>Dikarya</taxon>
        <taxon>Basidiomycota</taxon>
        <taxon>Agaricomycotina</taxon>
        <taxon>Agaricomycetes</taxon>
        <taxon>Agaricomycetidae</taxon>
        <taxon>Agaricales</taxon>
        <taxon>Agaricineae</taxon>
        <taxon>Psathyrellaceae</taxon>
        <taxon>Coprinopsis</taxon>
    </lineage>
</organism>
<dbReference type="GeneID" id="6008503"/>
<reference evidence="2 3" key="1">
    <citation type="journal article" date="2010" name="Proc. Natl. Acad. Sci. U.S.A.">
        <title>Insights into evolution of multicellular fungi from the assembled chromosomes of the mushroom Coprinopsis cinerea (Coprinus cinereus).</title>
        <authorList>
            <person name="Stajich J.E."/>
            <person name="Wilke S.K."/>
            <person name="Ahren D."/>
            <person name="Au C.H."/>
            <person name="Birren B.W."/>
            <person name="Borodovsky M."/>
            <person name="Burns C."/>
            <person name="Canback B."/>
            <person name="Casselton L.A."/>
            <person name="Cheng C.K."/>
            <person name="Deng J."/>
            <person name="Dietrich F.S."/>
            <person name="Fargo D.C."/>
            <person name="Farman M.L."/>
            <person name="Gathman A.C."/>
            <person name="Goldberg J."/>
            <person name="Guigo R."/>
            <person name="Hoegger P.J."/>
            <person name="Hooker J.B."/>
            <person name="Huggins A."/>
            <person name="James T.Y."/>
            <person name="Kamada T."/>
            <person name="Kilaru S."/>
            <person name="Kodira C."/>
            <person name="Kues U."/>
            <person name="Kupfer D."/>
            <person name="Kwan H.S."/>
            <person name="Lomsadze A."/>
            <person name="Li W."/>
            <person name="Lilly W.W."/>
            <person name="Ma L.J."/>
            <person name="Mackey A.J."/>
            <person name="Manning G."/>
            <person name="Martin F."/>
            <person name="Muraguchi H."/>
            <person name="Natvig D.O."/>
            <person name="Palmerini H."/>
            <person name="Ramesh M.A."/>
            <person name="Rehmeyer C.J."/>
            <person name="Roe B.A."/>
            <person name="Shenoy N."/>
            <person name="Stanke M."/>
            <person name="Ter-Hovhannisyan V."/>
            <person name="Tunlid A."/>
            <person name="Velagapudi R."/>
            <person name="Vision T.J."/>
            <person name="Zeng Q."/>
            <person name="Zolan M.E."/>
            <person name="Pukkila P.J."/>
        </authorList>
    </citation>
    <scope>NUCLEOTIDE SEQUENCE [LARGE SCALE GENOMIC DNA]</scope>
    <source>
        <strain evidence="3">Okayama-7 / 130 / ATCC MYA-4618 / FGSC 9003</strain>
    </source>
</reference>
<name>A8NB19_COPC7</name>
<dbReference type="RefSeq" id="XP_001832021.2">
    <property type="nucleotide sequence ID" value="XM_001831969.2"/>
</dbReference>
<feature type="region of interest" description="Disordered" evidence="1">
    <location>
        <begin position="23"/>
        <end position="209"/>
    </location>
</feature>
<dbReference type="VEuPathDB" id="FungiDB:CC1G_09379"/>
<feature type="compositionally biased region" description="Polar residues" evidence="1">
    <location>
        <begin position="182"/>
        <end position="191"/>
    </location>
</feature>
<dbReference type="InParanoid" id="A8NB19"/>
<dbReference type="EMBL" id="AACS02000009">
    <property type="protein sequence ID" value="EAU89797.2"/>
    <property type="molecule type" value="Genomic_DNA"/>
</dbReference>
<dbReference type="HOGENOM" id="CLU_976641_0_0_1"/>
<feature type="compositionally biased region" description="Low complexity" evidence="1">
    <location>
        <begin position="110"/>
        <end position="124"/>
    </location>
</feature>
<evidence type="ECO:0000313" key="2">
    <source>
        <dbReference type="EMBL" id="EAU89797.2"/>
    </source>
</evidence>
<dbReference type="KEGG" id="cci:CC1G_09379"/>
<gene>
    <name evidence="2" type="ORF">CC1G_09379</name>
</gene>
<evidence type="ECO:0000256" key="1">
    <source>
        <dbReference type="SAM" id="MobiDB-lite"/>
    </source>
</evidence>
<dbReference type="Proteomes" id="UP000001861">
    <property type="component" value="Unassembled WGS sequence"/>
</dbReference>
<proteinExistence type="predicted"/>
<protein>
    <submittedName>
        <fullName evidence="2">Uncharacterized protein</fullName>
    </submittedName>
</protein>
<sequence length="285" mass="31777">MSYIERKAWDLHTERLAAEARELAKSCSGEDSDDDLNNGELDSYSEVSDSDGRKDAQGDYNAGSEFNNGKREEASCDEVNGSSASNNANTGDFPCSSPFVGPNHDIQNVSTPRTSQSSPRTPSTNHEIIPPSTEREVYMALQSSPLSYLRPRRQPRASSSPYSDGHAPTQHSPPQCNRAHHTPNQYLGSLSSDHDHPSTTQVPSILNVEPQSPYSPYTLHTDAPWAWDVRLRMYHIDTELQTVDASSRIILGQFRAYRRCLLAQRDRYHRLLVEGPDLHPLASDN</sequence>